<evidence type="ECO:0000256" key="2">
    <source>
        <dbReference type="ARBA" id="ARBA00012652"/>
    </source>
</evidence>
<feature type="domain" description="Alpha-L-rhamnosidase concanavalin-like" evidence="4">
    <location>
        <begin position="338"/>
        <end position="436"/>
    </location>
</feature>
<evidence type="ECO:0000256" key="1">
    <source>
        <dbReference type="ARBA" id="ARBA00001445"/>
    </source>
</evidence>
<evidence type="ECO:0000313" key="9">
    <source>
        <dbReference type="Proteomes" id="UP000256328"/>
    </source>
</evidence>
<dbReference type="AlphaFoldDB" id="A0A3D8RVD4"/>
<evidence type="ECO:0000259" key="5">
    <source>
        <dbReference type="Pfam" id="PF08531"/>
    </source>
</evidence>
<keyword evidence="3" id="KW-0378">Hydrolase</keyword>
<dbReference type="EC" id="3.2.1.40" evidence="2"/>
<dbReference type="EMBL" id="PDLN01000008">
    <property type="protein sequence ID" value="RDW78032.1"/>
    <property type="molecule type" value="Genomic_DNA"/>
</dbReference>
<dbReference type="InterPro" id="IPR035398">
    <property type="entry name" value="Bac_rhamnosid_C"/>
</dbReference>
<dbReference type="OrthoDB" id="10036721at2759"/>
<proteinExistence type="predicted"/>
<dbReference type="InterPro" id="IPR008928">
    <property type="entry name" value="6-hairpin_glycosidase_sf"/>
</dbReference>
<dbReference type="InterPro" id="IPR013783">
    <property type="entry name" value="Ig-like_fold"/>
</dbReference>
<dbReference type="GO" id="GO:0030596">
    <property type="term" value="F:alpha-L-rhamnosidase activity"/>
    <property type="evidence" value="ECO:0007669"/>
    <property type="project" value="UniProtKB-EC"/>
</dbReference>
<dbReference type="Pfam" id="PF05592">
    <property type="entry name" value="Bac_rhamnosid"/>
    <property type="match status" value="1"/>
</dbReference>
<dbReference type="GO" id="GO:0005975">
    <property type="term" value="P:carbohydrate metabolic process"/>
    <property type="evidence" value="ECO:0007669"/>
    <property type="project" value="InterPro"/>
</dbReference>
<evidence type="ECO:0000259" key="6">
    <source>
        <dbReference type="Pfam" id="PF17389"/>
    </source>
</evidence>
<dbReference type="PANTHER" id="PTHR33307">
    <property type="entry name" value="ALPHA-RHAMNOSIDASE (EUROFUNG)"/>
    <property type="match status" value="1"/>
</dbReference>
<dbReference type="Pfam" id="PF17390">
    <property type="entry name" value="Bac_rhamnosid_C"/>
    <property type="match status" value="1"/>
</dbReference>
<comment type="catalytic activity">
    <reaction evidence="1">
        <text>Hydrolysis of terminal non-reducing alpha-L-rhamnose residues in alpha-L-rhamnosides.</text>
        <dbReference type="EC" id="3.2.1.40"/>
    </reaction>
</comment>
<evidence type="ECO:0000256" key="3">
    <source>
        <dbReference type="ARBA" id="ARBA00022801"/>
    </source>
</evidence>
<sequence>MSLGLPKIAAPTFEQHHDGLGIGNARPRLSWRFTSIAKDWKQSGYDLEVRRKDGKTESYHVEGSQSVLAPWPSQPLESREQASVRVRSFQDGSEGMATEWSDWAVVEAGLLNKEDWTAELISAAATAHDDGPLRPVRLRKTFTIPPKRDIQKSRLYITCLGIYEAYINGVRVGDHVMAPGWTSYHHRLNYQTFDVAPLLREGENVLAVEIAEGWYATRLLWREGRRYTYGKDLALLSQLEISFGDDDKTMTIPSDTTWKRHDSAILRSELYDGEVYDMREETEDWYLPDSTGATKTDAVNSWTNVTFATFPQKTKLVASDAPPVRVIEDVAPVNIFKSPAGKTLIDFGQNLVGRVYVTSLKKPAGHKVIFQHAEVLENEELGIRPLRCAKAFNTVISSGTELKDWSPHFTFQGFRYMQVDGWSPEDESDPLTKEKIKVQLLHTDLKRTGWFSCSNEKVNKLHNNALWSMRGNFLSIPTDCPQRDERLGWTGDIQVFGPSAGFLYNTTGMLGNWLEDLSVDQEDANSIPPVVIPNVLKDDWKDTPQAAWCDVTVLLPWTLYKSSQDAEILRRQYPSMVSWLKKGLPRGSDGLWESNHWKLGDWLDPAAPPDAPDKCLTDATLVADAYLVYVTGIVSEICTIIGLVDDHKMWAADYAKVKETFQRKYITPSGLVMSDTQTAYALALVFSLYENKSQVSYAAQRLARLVRIAAFRVSCGFVGTPLITHALSKTANPILAYRMLLEEGCPSWLYPVSMGATTMWERWDSMLPDGTINPGSMTSFNHYALGSVVNWLHEVVAGISPLEPGWKKILVRPVPGGDLTTAEARFEGPYGEVKSSWVVESGVFMLSLVIPPNSSAWVVMPDKQITDAGSVEEETGLEIGSGKHAFTCKWENVGWPPKALYVGWPAMRPDSDDFE</sequence>
<dbReference type="Pfam" id="PF08531">
    <property type="entry name" value="Bac_rhamnosid_N"/>
    <property type="match status" value="1"/>
</dbReference>
<dbReference type="InterPro" id="IPR008902">
    <property type="entry name" value="Rhamnosid_concanavalin"/>
</dbReference>
<dbReference type="InterPro" id="IPR035396">
    <property type="entry name" value="Bac_rhamnosid6H"/>
</dbReference>
<evidence type="ECO:0000259" key="4">
    <source>
        <dbReference type="Pfam" id="PF05592"/>
    </source>
</evidence>
<dbReference type="Gene3D" id="2.60.420.10">
    <property type="entry name" value="Maltose phosphorylase, domain 3"/>
    <property type="match status" value="1"/>
</dbReference>
<dbReference type="Pfam" id="PF17389">
    <property type="entry name" value="Bac_rhamnosid6H"/>
    <property type="match status" value="1"/>
</dbReference>
<dbReference type="InterPro" id="IPR008979">
    <property type="entry name" value="Galactose-bd-like_sf"/>
</dbReference>
<comment type="caution">
    <text evidence="8">The sequence shown here is derived from an EMBL/GenBank/DDBJ whole genome shotgun (WGS) entry which is preliminary data.</text>
</comment>
<keyword evidence="9" id="KW-1185">Reference proteome</keyword>
<dbReference type="SUPFAM" id="SSF49785">
    <property type="entry name" value="Galactose-binding domain-like"/>
    <property type="match status" value="1"/>
</dbReference>
<dbReference type="Gene3D" id="1.50.10.10">
    <property type="match status" value="1"/>
</dbReference>
<feature type="domain" description="Alpha-L-rhamnosidase C-terminal" evidence="7">
    <location>
        <begin position="798"/>
        <end position="871"/>
    </location>
</feature>
<organism evidence="8 9">
    <name type="scientific">Coleophoma crateriformis</name>
    <dbReference type="NCBI Taxonomy" id="565419"/>
    <lineage>
        <taxon>Eukaryota</taxon>
        <taxon>Fungi</taxon>
        <taxon>Dikarya</taxon>
        <taxon>Ascomycota</taxon>
        <taxon>Pezizomycotina</taxon>
        <taxon>Leotiomycetes</taxon>
        <taxon>Helotiales</taxon>
        <taxon>Dermateaceae</taxon>
        <taxon>Coleophoma</taxon>
    </lineage>
</organism>
<dbReference type="InterPro" id="IPR012341">
    <property type="entry name" value="6hp_glycosidase-like_sf"/>
</dbReference>
<dbReference type="PANTHER" id="PTHR33307:SF6">
    <property type="entry name" value="ALPHA-RHAMNOSIDASE (EUROFUNG)-RELATED"/>
    <property type="match status" value="1"/>
</dbReference>
<dbReference type="PIRSF" id="PIRSF010631">
    <property type="entry name" value="A-rhamnsds"/>
    <property type="match status" value="1"/>
</dbReference>
<gene>
    <name evidence="8" type="ORF">BP5796_05884</name>
</gene>
<feature type="domain" description="Alpha-L-rhamnosidase six-hairpin glycosidase" evidence="6">
    <location>
        <begin position="446"/>
        <end position="796"/>
    </location>
</feature>
<dbReference type="Gene3D" id="2.60.40.10">
    <property type="entry name" value="Immunoglobulins"/>
    <property type="match status" value="1"/>
</dbReference>
<dbReference type="Gene3D" id="2.60.120.260">
    <property type="entry name" value="Galactose-binding domain-like"/>
    <property type="match status" value="2"/>
</dbReference>
<dbReference type="SUPFAM" id="SSF48208">
    <property type="entry name" value="Six-hairpin glycosidases"/>
    <property type="match status" value="1"/>
</dbReference>
<reference evidence="8 9" key="1">
    <citation type="journal article" date="2018" name="IMA Fungus">
        <title>IMA Genome-F 9: Draft genome sequence of Annulohypoxylon stygium, Aspergillus mulundensis, Berkeleyomyces basicola (syn. Thielaviopsis basicola), Ceratocystis smalleyi, two Cercospora beticola strains, Coleophoma cylindrospora, Fusarium fracticaudum, Phialophora cf. hyalina, and Morchella septimelata.</title>
        <authorList>
            <person name="Wingfield B.D."/>
            <person name="Bills G.F."/>
            <person name="Dong Y."/>
            <person name="Huang W."/>
            <person name="Nel W.J."/>
            <person name="Swalarsk-Parry B.S."/>
            <person name="Vaghefi N."/>
            <person name="Wilken P.M."/>
            <person name="An Z."/>
            <person name="de Beer Z.W."/>
            <person name="De Vos L."/>
            <person name="Chen L."/>
            <person name="Duong T.A."/>
            <person name="Gao Y."/>
            <person name="Hammerbacher A."/>
            <person name="Kikkert J.R."/>
            <person name="Li Y."/>
            <person name="Li H."/>
            <person name="Li K."/>
            <person name="Li Q."/>
            <person name="Liu X."/>
            <person name="Ma X."/>
            <person name="Naidoo K."/>
            <person name="Pethybridge S.J."/>
            <person name="Sun J."/>
            <person name="Steenkamp E.T."/>
            <person name="van der Nest M.A."/>
            <person name="van Wyk S."/>
            <person name="Wingfield M.J."/>
            <person name="Xiong C."/>
            <person name="Yue Q."/>
            <person name="Zhang X."/>
        </authorList>
    </citation>
    <scope>NUCLEOTIDE SEQUENCE [LARGE SCALE GENOMIC DNA]</scope>
    <source>
        <strain evidence="8 9">BP5796</strain>
    </source>
</reference>
<dbReference type="Proteomes" id="UP000256328">
    <property type="component" value="Unassembled WGS sequence"/>
</dbReference>
<name>A0A3D8RVD4_9HELO</name>
<accession>A0A3D8RVD4</accession>
<dbReference type="InterPro" id="IPR016007">
    <property type="entry name" value="Alpha_rhamnosid"/>
</dbReference>
<dbReference type="InterPro" id="IPR013737">
    <property type="entry name" value="Bac_rhamnosid_N"/>
</dbReference>
<dbReference type="Pfam" id="PF25788">
    <property type="entry name" value="Ig_Rha78A_N"/>
    <property type="match status" value="1"/>
</dbReference>
<evidence type="ECO:0000313" key="8">
    <source>
        <dbReference type="EMBL" id="RDW78032.1"/>
    </source>
</evidence>
<feature type="domain" description="Bacterial alpha-L-rhamnosidase N-terminal" evidence="5">
    <location>
        <begin position="149"/>
        <end position="328"/>
    </location>
</feature>
<evidence type="ECO:0000259" key="7">
    <source>
        <dbReference type="Pfam" id="PF17390"/>
    </source>
</evidence>
<protein>
    <recommendedName>
        <fullName evidence="2">alpha-L-rhamnosidase</fullName>
        <ecNumber evidence="2">3.2.1.40</ecNumber>
    </recommendedName>
</protein>